<reference evidence="4 5" key="2">
    <citation type="journal article" date="2017" name="Int. J. Syst. Evol. Microbiol.">
        <title>Rouxiella badensis sp. nov. and Rouxiella silvae sp. nov. isolated from peat bog soil in Germany and emendation of the genus description.</title>
        <authorList>
            <person name="Le Fleche-Mateos A."/>
            <person name="Kugler J.H."/>
            <person name="Hansen S.H."/>
            <person name="Syldatk C."/>
            <person name="Hausmann R."/>
            <person name="Lomprez F."/>
            <person name="Vandenbogaert M."/>
            <person name="Manuguerra J.C."/>
            <person name="Grimont P.A."/>
        </authorList>
    </citation>
    <scope>NUCLEOTIDE SEQUENCE [LARGE SCALE GENOMIC DNA]</scope>
    <source>
        <strain evidence="4 5">213</strain>
    </source>
</reference>
<sequence>MSALSIESQKKGHAINACSAQETAACCCVDVGTIIDNTDCTASYQNVFATREDAQAMLENLTARARKAESDPCVIRGDFKDVENGVELTADFTFCCQIESINFQLSLR</sequence>
<dbReference type="Proteomes" id="UP000705283">
    <property type="component" value="Unassembled WGS sequence"/>
</dbReference>
<comment type="caution">
    <text evidence="3">The sequence shown here is derived from an EMBL/GenBank/DDBJ whole genome shotgun (WGS) entry which is preliminary data.</text>
</comment>
<protein>
    <submittedName>
        <fullName evidence="3">YfcZ/YiiS family protein</fullName>
    </submittedName>
</protein>
<evidence type="ECO:0000313" key="6">
    <source>
        <dbReference type="Proteomes" id="UP000705283"/>
    </source>
</evidence>
<dbReference type="EMBL" id="JADMKS010000003">
    <property type="protein sequence ID" value="MBF6636658.1"/>
    <property type="molecule type" value="Genomic_DNA"/>
</dbReference>
<accession>A0AA41BWL4</accession>
<evidence type="ECO:0000313" key="5">
    <source>
        <dbReference type="Proteomes" id="UP000192722"/>
    </source>
</evidence>
<name>A0AA41BWL4_9GAMM</name>
<keyword evidence="5" id="KW-1185">Reference proteome</keyword>
<reference evidence="3" key="3">
    <citation type="submission" date="2020-11" db="EMBL/GenBank/DDBJ databases">
        <authorList>
            <person name="Lee S.D."/>
        </authorList>
    </citation>
    <scope>NUCLEOTIDE SEQUENCE</scope>
    <source>
        <strain evidence="3">SAP-2</strain>
    </source>
</reference>
<dbReference type="PANTHER" id="PTHR38769:SF1">
    <property type="entry name" value="UPF0381 PROTEIN YFCZ-RELATED"/>
    <property type="match status" value="1"/>
</dbReference>
<dbReference type="NCBIfam" id="TIGR00743">
    <property type="entry name" value="DUF406 family protein"/>
    <property type="match status" value="1"/>
</dbReference>
<dbReference type="Gene3D" id="3.30.70.860">
    <property type="match status" value="1"/>
</dbReference>
<evidence type="ECO:0000313" key="3">
    <source>
        <dbReference type="EMBL" id="MBF6636658.1"/>
    </source>
</evidence>
<feature type="coiled-coil region" evidence="2">
    <location>
        <begin position="44"/>
        <end position="71"/>
    </location>
</feature>
<reference evidence="3" key="4">
    <citation type="submission" date="2022-09" db="EMBL/GenBank/DDBJ databases">
        <title>Rouxiella aceris sp. nov., isolated from tree sap and emended description of the genus Rhouxiella.</title>
        <authorList>
            <person name="Kim I.S."/>
        </authorList>
    </citation>
    <scope>NUCLEOTIDE SEQUENCE</scope>
    <source>
        <strain evidence="3">SAP-2</strain>
    </source>
</reference>
<proteinExistence type="inferred from homology"/>
<dbReference type="GO" id="GO:0005829">
    <property type="term" value="C:cytosol"/>
    <property type="evidence" value="ECO:0007669"/>
    <property type="project" value="TreeGrafter"/>
</dbReference>
<comment type="similarity">
    <text evidence="1">Belongs to the UPF0381 family.</text>
</comment>
<dbReference type="AlphaFoldDB" id="A0AA41BWL4"/>
<dbReference type="Pfam" id="PF04175">
    <property type="entry name" value="DUF406"/>
    <property type="match status" value="1"/>
</dbReference>
<gene>
    <name evidence="4" type="ORF">BS639_11090</name>
    <name evidence="3" type="ORF">ITX54_08315</name>
</gene>
<dbReference type="EMBL" id="MRWD01000023">
    <property type="protein sequence ID" value="ORJ21166.1"/>
    <property type="molecule type" value="Genomic_DNA"/>
</dbReference>
<keyword evidence="2" id="KW-0175">Coiled coil</keyword>
<dbReference type="InterPro" id="IPR035571">
    <property type="entry name" value="UPF0234-like_C"/>
</dbReference>
<evidence type="ECO:0000256" key="2">
    <source>
        <dbReference type="SAM" id="Coils"/>
    </source>
</evidence>
<organism evidence="3 6">
    <name type="scientific">Rouxiella silvae</name>
    <dbReference type="NCBI Taxonomy" id="1646373"/>
    <lineage>
        <taxon>Bacteria</taxon>
        <taxon>Pseudomonadati</taxon>
        <taxon>Pseudomonadota</taxon>
        <taxon>Gammaproteobacteria</taxon>
        <taxon>Enterobacterales</taxon>
        <taxon>Yersiniaceae</taxon>
        <taxon>Rouxiella</taxon>
    </lineage>
</organism>
<evidence type="ECO:0000313" key="4">
    <source>
        <dbReference type="EMBL" id="ORJ21166.1"/>
    </source>
</evidence>
<dbReference type="RefSeq" id="WP_084983113.1">
    <property type="nucleotide sequence ID" value="NZ_CBCSCF010000008.1"/>
</dbReference>
<dbReference type="Proteomes" id="UP000192722">
    <property type="component" value="Unassembled WGS sequence"/>
</dbReference>
<dbReference type="PANTHER" id="PTHR38769">
    <property type="entry name" value="UPF0381 PROTEIN YFCZ-RELATED"/>
    <property type="match status" value="1"/>
</dbReference>
<dbReference type="InterPro" id="IPR005272">
    <property type="entry name" value="DUF406"/>
</dbReference>
<reference evidence="4" key="1">
    <citation type="submission" date="2016-12" db="EMBL/GenBank/DDBJ databases">
        <authorList>
            <person name="Le Fleche-Mateos A."/>
        </authorList>
    </citation>
    <scope>NUCLEOTIDE SEQUENCE</scope>
    <source>
        <strain evidence="4">213</strain>
    </source>
</reference>
<evidence type="ECO:0000256" key="1">
    <source>
        <dbReference type="ARBA" id="ARBA00006201"/>
    </source>
</evidence>